<comment type="function">
    <text evidence="10 12">Catalyzes the attachment of isoleucine to tRNA(Ile). As IleRS can inadvertently accommodate and process structurally similar amino acids such as valine, to avoid such errors it has two additional distinct tRNA(Ile)-dependent editing activities. One activity is designated as 'pretransfer' editing and involves the hydrolysis of activated Val-AMP. The other activity is designated 'posttransfer' editing and involves deacylation of mischarged Val-tRNA(Ile).</text>
</comment>
<feature type="short sequence motif" description="'KMSKS' region" evidence="12">
    <location>
        <begin position="607"/>
        <end position="611"/>
    </location>
</feature>
<dbReference type="HAMAP" id="MF_02002">
    <property type="entry name" value="Ile_tRNA_synth_type1"/>
    <property type="match status" value="1"/>
</dbReference>
<evidence type="ECO:0000256" key="9">
    <source>
        <dbReference type="ARBA" id="ARBA00023146"/>
    </source>
</evidence>
<dbReference type="PRINTS" id="PR00984">
    <property type="entry name" value="TRNASYNTHILE"/>
</dbReference>
<feature type="domain" description="Methionyl/Valyl/Leucyl/Isoleucyl-tRNA synthetase anticodon-binding" evidence="15">
    <location>
        <begin position="690"/>
        <end position="846"/>
    </location>
</feature>
<evidence type="ECO:0000259" key="15">
    <source>
        <dbReference type="Pfam" id="PF08264"/>
    </source>
</evidence>
<dbReference type="Pfam" id="PF06827">
    <property type="entry name" value="zf-FPG_IleRS"/>
    <property type="match status" value="1"/>
</dbReference>
<dbReference type="InterPro" id="IPR023585">
    <property type="entry name" value="Ile-tRNA-ligase_type1"/>
</dbReference>
<dbReference type="InterPro" id="IPR009080">
    <property type="entry name" value="tRNAsynth_Ia_anticodon-bd"/>
</dbReference>
<dbReference type="PROSITE" id="PS00178">
    <property type="entry name" value="AA_TRNA_LIGASE_I"/>
    <property type="match status" value="1"/>
</dbReference>
<protein>
    <recommendedName>
        <fullName evidence="12">Isoleucine--tRNA ligase</fullName>
        <ecNumber evidence="12">6.1.1.5</ecNumber>
    </recommendedName>
    <alternativeName>
        <fullName evidence="12">Isoleucyl-tRNA synthetase</fullName>
        <shortName evidence="12">IleRS</shortName>
    </alternativeName>
</protein>
<dbReference type="PANTHER" id="PTHR42765:SF1">
    <property type="entry name" value="ISOLEUCINE--TRNA LIGASE, MITOCHONDRIAL"/>
    <property type="match status" value="1"/>
</dbReference>
<organism evidence="16 17">
    <name type="scientific">Vibrio jasicida</name>
    <dbReference type="NCBI Taxonomy" id="766224"/>
    <lineage>
        <taxon>Bacteria</taxon>
        <taxon>Pseudomonadati</taxon>
        <taxon>Pseudomonadota</taxon>
        <taxon>Gammaproteobacteria</taxon>
        <taxon>Vibrionales</taxon>
        <taxon>Vibrionaceae</taxon>
        <taxon>Vibrio</taxon>
    </lineage>
</organism>
<dbReference type="InterPro" id="IPR002301">
    <property type="entry name" value="Ile-tRNA-ligase"/>
</dbReference>
<dbReference type="GO" id="GO:0005524">
    <property type="term" value="F:ATP binding"/>
    <property type="evidence" value="ECO:0007669"/>
    <property type="project" value="UniProtKB-UniRule"/>
</dbReference>
<evidence type="ECO:0000256" key="5">
    <source>
        <dbReference type="ARBA" id="ARBA00022741"/>
    </source>
</evidence>
<dbReference type="GO" id="GO:0000049">
    <property type="term" value="F:tRNA binding"/>
    <property type="evidence" value="ECO:0007669"/>
    <property type="project" value="InterPro"/>
</dbReference>
<dbReference type="FunFam" id="3.40.50.620:FF:000168">
    <property type="entry name" value="Isoleucine--tRNA ligase"/>
    <property type="match status" value="1"/>
</dbReference>
<evidence type="ECO:0000259" key="14">
    <source>
        <dbReference type="Pfam" id="PF06827"/>
    </source>
</evidence>
<evidence type="ECO:0000256" key="4">
    <source>
        <dbReference type="ARBA" id="ARBA00022723"/>
    </source>
</evidence>
<dbReference type="GO" id="GO:0006428">
    <property type="term" value="P:isoleucyl-tRNA aminoacylation"/>
    <property type="evidence" value="ECO:0007669"/>
    <property type="project" value="UniProtKB-UniRule"/>
</dbReference>
<keyword evidence="9 12" id="KW-0030">Aminoacyl-tRNA synthetase</keyword>
<dbReference type="Gene3D" id="1.10.730.20">
    <property type="match status" value="1"/>
</dbReference>
<keyword evidence="6 12" id="KW-0862">Zinc</keyword>
<keyword evidence="3 12" id="KW-0436">Ligase</keyword>
<dbReference type="GO" id="GO:0004822">
    <property type="term" value="F:isoleucine-tRNA ligase activity"/>
    <property type="evidence" value="ECO:0007669"/>
    <property type="project" value="UniProtKB-UniRule"/>
</dbReference>
<comment type="caution">
    <text evidence="16">The sequence shown here is derived from an EMBL/GenBank/DDBJ whole genome shotgun (WGS) entry which is preliminary data.</text>
</comment>
<dbReference type="RefSeq" id="WP_054756171.1">
    <property type="nucleotide sequence ID" value="NZ_CAKMTZ010000097.1"/>
</dbReference>
<dbReference type="GO" id="GO:0005829">
    <property type="term" value="C:cytosol"/>
    <property type="evidence" value="ECO:0007669"/>
    <property type="project" value="TreeGrafter"/>
</dbReference>
<dbReference type="PANTHER" id="PTHR42765">
    <property type="entry name" value="SOLEUCYL-TRNA SYNTHETASE"/>
    <property type="match status" value="1"/>
</dbReference>
<feature type="binding site" evidence="12">
    <location>
        <position position="905"/>
    </location>
    <ligand>
        <name>Zn(2+)</name>
        <dbReference type="ChEBI" id="CHEBI:29105"/>
    </ligand>
</feature>
<dbReference type="InterPro" id="IPR050081">
    <property type="entry name" value="Ile-tRNA_ligase"/>
</dbReference>
<dbReference type="CDD" id="cd07960">
    <property type="entry name" value="Anticodon_Ia_Ile_BEm"/>
    <property type="match status" value="1"/>
</dbReference>
<evidence type="ECO:0000256" key="8">
    <source>
        <dbReference type="ARBA" id="ARBA00022917"/>
    </source>
</evidence>
<feature type="binding site" evidence="12">
    <location>
        <position position="566"/>
    </location>
    <ligand>
        <name>L-isoleucyl-5'-AMP</name>
        <dbReference type="ChEBI" id="CHEBI:178002"/>
    </ligand>
</feature>
<evidence type="ECO:0000256" key="10">
    <source>
        <dbReference type="ARBA" id="ARBA00025217"/>
    </source>
</evidence>
<feature type="domain" description="Zinc finger FPG/IleRS-type" evidence="14">
    <location>
        <begin position="902"/>
        <end position="931"/>
    </location>
</feature>
<comment type="similarity">
    <text evidence="1 12">Belongs to the class-I aminoacyl-tRNA synthetase family. IleS type 1 subfamily.</text>
</comment>
<keyword evidence="2 12" id="KW-0963">Cytoplasm</keyword>
<comment type="domain">
    <text evidence="12">IleRS has two distinct active sites: one for aminoacylation and one for editing. The misactivated valine is translocated from the active site to the editing site, which sterically excludes the correctly activated isoleucine. The single editing site contains two valyl binding pockets, one specific for each substrate (Val-AMP or Val-tRNA(Ile)).</text>
</comment>
<keyword evidence="8 12" id="KW-0648">Protein biosynthesis</keyword>
<evidence type="ECO:0000256" key="12">
    <source>
        <dbReference type="HAMAP-Rule" id="MF_02002"/>
    </source>
</evidence>
<evidence type="ECO:0000256" key="11">
    <source>
        <dbReference type="ARBA" id="ARBA00048359"/>
    </source>
</evidence>
<dbReference type="Pfam" id="PF00133">
    <property type="entry name" value="tRNA-synt_1"/>
    <property type="match status" value="1"/>
</dbReference>
<feature type="binding site" evidence="12">
    <location>
        <position position="610"/>
    </location>
    <ligand>
        <name>ATP</name>
        <dbReference type="ChEBI" id="CHEBI:30616"/>
    </ligand>
</feature>
<evidence type="ECO:0000256" key="6">
    <source>
        <dbReference type="ARBA" id="ARBA00022833"/>
    </source>
</evidence>
<comment type="cofactor">
    <cofactor evidence="12">
        <name>Zn(2+)</name>
        <dbReference type="ChEBI" id="CHEBI:29105"/>
    </cofactor>
    <text evidence="12">Binds 1 zinc ion per subunit.</text>
</comment>
<feature type="binding site" evidence="12">
    <location>
        <position position="928"/>
    </location>
    <ligand>
        <name>Zn(2+)</name>
        <dbReference type="ChEBI" id="CHEBI:29105"/>
    </ligand>
</feature>
<dbReference type="Proteomes" id="UP001295462">
    <property type="component" value="Unassembled WGS sequence"/>
</dbReference>
<feature type="short sequence motif" description="'HIGH' region" evidence="12">
    <location>
        <begin position="58"/>
        <end position="68"/>
    </location>
</feature>
<feature type="binding site" evidence="12">
    <location>
        <position position="925"/>
    </location>
    <ligand>
        <name>Zn(2+)</name>
        <dbReference type="ChEBI" id="CHEBI:29105"/>
    </ligand>
</feature>
<dbReference type="InterPro" id="IPR010663">
    <property type="entry name" value="Znf_FPG/IleRS"/>
</dbReference>
<name>A0AAU9QSH4_9VIBR</name>
<evidence type="ECO:0000256" key="7">
    <source>
        <dbReference type="ARBA" id="ARBA00022840"/>
    </source>
</evidence>
<keyword evidence="4 12" id="KW-0479">Metal-binding</keyword>
<dbReference type="Gene3D" id="3.40.50.620">
    <property type="entry name" value="HUPs"/>
    <property type="match status" value="2"/>
</dbReference>
<dbReference type="InterPro" id="IPR001412">
    <property type="entry name" value="aa-tRNA-synth_I_CS"/>
</dbReference>
<comment type="subunit">
    <text evidence="12">Monomer.</text>
</comment>
<keyword evidence="7 12" id="KW-0067">ATP-binding</keyword>
<dbReference type="SUPFAM" id="SSF50677">
    <property type="entry name" value="ValRS/IleRS/LeuRS editing domain"/>
    <property type="match status" value="1"/>
</dbReference>
<dbReference type="NCBIfam" id="TIGR00392">
    <property type="entry name" value="ileS"/>
    <property type="match status" value="1"/>
</dbReference>
<dbReference type="InterPro" id="IPR013155">
    <property type="entry name" value="M/V/L/I-tRNA-synth_anticd-bd"/>
</dbReference>
<dbReference type="CDD" id="cd00818">
    <property type="entry name" value="IleRS_core"/>
    <property type="match status" value="1"/>
</dbReference>
<dbReference type="Pfam" id="PF08264">
    <property type="entry name" value="Anticodon_1"/>
    <property type="match status" value="1"/>
</dbReference>
<dbReference type="InterPro" id="IPR002300">
    <property type="entry name" value="aa-tRNA-synth_Ia"/>
</dbReference>
<evidence type="ECO:0000313" key="16">
    <source>
        <dbReference type="EMBL" id="CAH1600777.1"/>
    </source>
</evidence>
<dbReference type="FunFam" id="1.10.730.20:FF:000001">
    <property type="entry name" value="Isoleucine--tRNA ligase"/>
    <property type="match status" value="1"/>
</dbReference>
<gene>
    <name evidence="12 16" type="primary">ileS</name>
    <name evidence="16" type="ORF">THF1A12_430027</name>
</gene>
<evidence type="ECO:0000313" key="17">
    <source>
        <dbReference type="Proteomes" id="UP001295462"/>
    </source>
</evidence>
<sequence>MSEYKDTLNLPETGFPMRGNLANREPEMLKRWYKEDLYGEIRKAKKGKKSFVLHDGPPYANGDIHIGHALNKILKDIIIKSKTLSGFDAPYIPGWDCHGLPIELMVEKKVGKPGQKVTAAEFREKCREYAAGQVEGQKESFKRLGIMGEWDKPYRTMDFATEANIIRALGKIASKGHLLKGFKPVHWCTDCGSALAEAEVEYKDKVSPSIDVRFKAADEAALLSKFELTEGHEGHGDVSIVIWTTTPWTLPANRAVCLRDDLEYVLIQTEGDNAERIIVAAELAKDVMDRAGIEHFHNLGFAKGADLELSQFQHPFYDFTVPAILGDHVTTDSGTGVVHTAPGHGQEDFAVGNKYNLEVANPVGSNGVYLPDTELFAGQHVFKANDAVVEVLKEKGALLHHHAYEHSYPHCWRHKTPIIFRATPQWFVSMDQAGLRAKALESIKNVEWMPEWGQSRIEGMIEGRPEWCISRQRTWGVPIALFVHKETAELHPNTLELIEKVAKLVEEKGIQAWWDVDAAELLGADADQYEKVLDTLDVWFDSGVTHFSVVDAREEYNGNSADLYLEGSDQHRGWFQSSLISSIAMKDEAPYKQVLTHGFVVDGHGRKMSKSIGNVVAPKDVTNKLGADILRLWVASTDYTGEVAVSDEILKRSADAYRRIRNTARFFLANLSGFNPETDIVPVEEMVALDRWAVGRALAAQEEIVKAYEEYNTHGVTQRLMQFCSIEMGSFYLDVIKDRQYTAKRGGNAQRSCQTALYYIVEALVRWMAPIMSFTADEIWNEMPGQRDKFVFTGEWFDGLFGLAEGEELNNEFWTELQAVRGAVNKLLEDARKEKTIGGALQAEVTLFADDALAAKINKLEDELRFVLLTSAAKVKPLSEKTDAAQTTDIEGLFVEVAAAEGEKCDRCWHHTPDVGTIEGHEKICGRCVSNVDGEGEVRKFA</sequence>
<dbReference type="SUPFAM" id="SSF52374">
    <property type="entry name" value="Nucleotidylyl transferase"/>
    <property type="match status" value="1"/>
</dbReference>
<dbReference type="FunFam" id="3.40.50.620:FF:000048">
    <property type="entry name" value="Isoleucine--tRNA ligase"/>
    <property type="match status" value="1"/>
</dbReference>
<comment type="catalytic activity">
    <reaction evidence="11 12">
        <text>tRNA(Ile) + L-isoleucine + ATP = L-isoleucyl-tRNA(Ile) + AMP + diphosphate</text>
        <dbReference type="Rhea" id="RHEA:11060"/>
        <dbReference type="Rhea" id="RHEA-COMP:9666"/>
        <dbReference type="Rhea" id="RHEA-COMP:9695"/>
        <dbReference type="ChEBI" id="CHEBI:30616"/>
        <dbReference type="ChEBI" id="CHEBI:33019"/>
        <dbReference type="ChEBI" id="CHEBI:58045"/>
        <dbReference type="ChEBI" id="CHEBI:78442"/>
        <dbReference type="ChEBI" id="CHEBI:78528"/>
        <dbReference type="ChEBI" id="CHEBI:456215"/>
        <dbReference type="EC" id="6.1.1.5"/>
    </reaction>
</comment>
<dbReference type="InterPro" id="IPR014729">
    <property type="entry name" value="Rossmann-like_a/b/a_fold"/>
</dbReference>
<dbReference type="GO" id="GO:0002161">
    <property type="term" value="F:aminoacyl-tRNA deacylase activity"/>
    <property type="evidence" value="ECO:0007669"/>
    <property type="project" value="InterPro"/>
</dbReference>
<dbReference type="EMBL" id="CAKMUD010000098">
    <property type="protein sequence ID" value="CAH1600777.1"/>
    <property type="molecule type" value="Genomic_DNA"/>
</dbReference>
<evidence type="ECO:0000259" key="13">
    <source>
        <dbReference type="Pfam" id="PF00133"/>
    </source>
</evidence>
<reference evidence="16" key="1">
    <citation type="submission" date="2022-01" db="EMBL/GenBank/DDBJ databases">
        <authorList>
            <person name="Lagorce A."/>
        </authorList>
    </citation>
    <scope>NUCLEOTIDE SEQUENCE</scope>
    <source>
        <strain evidence="16">Th15_F1_A12</strain>
    </source>
</reference>
<accession>A0AAU9QSH4</accession>
<dbReference type="SUPFAM" id="SSF47323">
    <property type="entry name" value="Anticodon-binding domain of a subclass of class I aminoacyl-tRNA synthetases"/>
    <property type="match status" value="1"/>
</dbReference>
<dbReference type="InterPro" id="IPR033708">
    <property type="entry name" value="Anticodon_Ile_BEm"/>
</dbReference>
<dbReference type="AlphaFoldDB" id="A0AAU9QSH4"/>
<dbReference type="EC" id="6.1.1.5" evidence="12"/>
<dbReference type="Gene3D" id="1.10.10.830">
    <property type="entry name" value="Ile-tRNA synthetase CP2 domain-like"/>
    <property type="match status" value="1"/>
</dbReference>
<dbReference type="InterPro" id="IPR009008">
    <property type="entry name" value="Val/Leu/Ile-tRNA-synth_edit"/>
</dbReference>
<evidence type="ECO:0000256" key="2">
    <source>
        <dbReference type="ARBA" id="ARBA00022490"/>
    </source>
</evidence>
<proteinExistence type="inferred from homology"/>
<evidence type="ECO:0000256" key="1">
    <source>
        <dbReference type="ARBA" id="ARBA00006887"/>
    </source>
</evidence>
<evidence type="ECO:0000256" key="3">
    <source>
        <dbReference type="ARBA" id="ARBA00022598"/>
    </source>
</evidence>
<keyword evidence="5 12" id="KW-0547">Nucleotide-binding</keyword>
<comment type="subcellular location">
    <subcellularLocation>
        <location evidence="12">Cytoplasm</location>
    </subcellularLocation>
</comment>
<feature type="binding site" evidence="12">
    <location>
        <position position="908"/>
    </location>
    <ligand>
        <name>Zn(2+)</name>
        <dbReference type="ChEBI" id="CHEBI:29105"/>
    </ligand>
</feature>
<feature type="domain" description="Aminoacyl-tRNA synthetase class Ia" evidence="13">
    <location>
        <begin position="28"/>
        <end position="645"/>
    </location>
</feature>
<dbReference type="GO" id="GO:0008270">
    <property type="term" value="F:zinc ion binding"/>
    <property type="evidence" value="ECO:0007669"/>
    <property type="project" value="UniProtKB-UniRule"/>
</dbReference>